<dbReference type="OrthoDB" id="371372at2"/>
<dbReference type="EMBL" id="CP002116">
    <property type="protein sequence ID" value="ADK81539.1"/>
    <property type="molecule type" value="Genomic_DNA"/>
</dbReference>
<keyword evidence="1" id="KW-1133">Transmembrane helix</keyword>
<dbReference type="STRING" id="573413.Spirs_2425"/>
<feature type="transmembrane region" description="Helical" evidence="1">
    <location>
        <begin position="41"/>
        <end position="63"/>
    </location>
</feature>
<keyword evidence="1" id="KW-0812">Transmembrane</keyword>
<reference evidence="2 3" key="1">
    <citation type="journal article" date="2010" name="Stand. Genomic Sci.">
        <title>Complete genome sequence of Spirochaeta smaragdinae type strain (SEBR 4228).</title>
        <authorList>
            <person name="Mavromatis K."/>
            <person name="Yasawong M."/>
            <person name="Chertkov O."/>
            <person name="Lapidus A."/>
            <person name="Lucas S."/>
            <person name="Nolan M."/>
            <person name="Del Rio T.G."/>
            <person name="Tice H."/>
            <person name="Cheng J.F."/>
            <person name="Pitluck S."/>
            <person name="Liolios K."/>
            <person name="Ivanova N."/>
            <person name="Tapia R."/>
            <person name="Han C."/>
            <person name="Bruce D."/>
            <person name="Goodwin L."/>
            <person name="Pati A."/>
            <person name="Chen A."/>
            <person name="Palaniappan K."/>
            <person name="Land M."/>
            <person name="Hauser L."/>
            <person name="Chang Y.J."/>
            <person name="Jeffries C.D."/>
            <person name="Detter J.C."/>
            <person name="Rohde M."/>
            <person name="Brambilla E."/>
            <person name="Spring S."/>
            <person name="Goker M."/>
            <person name="Sikorski J."/>
            <person name="Woyke T."/>
            <person name="Bristow J."/>
            <person name="Eisen J.A."/>
            <person name="Markowitz V."/>
            <person name="Hugenholtz P."/>
            <person name="Klenk H.P."/>
            <person name="Kyrpides N.C."/>
        </authorList>
    </citation>
    <scope>NUCLEOTIDE SEQUENCE [LARGE SCALE GENOMIC DNA]</scope>
    <source>
        <strain evidence="3">DSM 11293 / JCM 15392 / SEBR 4228</strain>
    </source>
</reference>
<dbReference type="Proteomes" id="UP000002318">
    <property type="component" value="Chromosome"/>
</dbReference>
<gene>
    <name evidence="2" type="ordered locus">Spirs_2425</name>
</gene>
<accession>E1R3A8</accession>
<name>E1R3A8_SEDSS</name>
<keyword evidence="1" id="KW-0472">Membrane</keyword>
<proteinExistence type="predicted"/>
<dbReference type="HOGENOM" id="CLU_2083833_0_0_12"/>
<sequence length="99" mass="11435">MPWKMIFFLLIVFVIVLFIFFNIDTSSDISFGFVTYHDVPIFISLFLAFTAGVVITIPMILLGKGRKKREAKKFFSKKTRKEIPEEILSDIGEGDEPRK</sequence>
<organism evidence="2 3">
    <name type="scientific">Sediminispirochaeta smaragdinae (strain DSM 11293 / JCM 15392 / SEBR 4228)</name>
    <name type="common">Spirochaeta smaragdinae</name>
    <dbReference type="NCBI Taxonomy" id="573413"/>
    <lineage>
        <taxon>Bacteria</taxon>
        <taxon>Pseudomonadati</taxon>
        <taxon>Spirochaetota</taxon>
        <taxon>Spirochaetia</taxon>
        <taxon>Spirochaetales</taxon>
        <taxon>Spirochaetaceae</taxon>
        <taxon>Sediminispirochaeta</taxon>
    </lineage>
</organism>
<protein>
    <recommendedName>
        <fullName evidence="4">Lipopolysaccharide assembly protein A domain-containing protein</fullName>
    </recommendedName>
</protein>
<dbReference type="AlphaFoldDB" id="E1R3A8"/>
<evidence type="ECO:0000313" key="3">
    <source>
        <dbReference type="Proteomes" id="UP000002318"/>
    </source>
</evidence>
<evidence type="ECO:0008006" key="4">
    <source>
        <dbReference type="Google" id="ProtNLM"/>
    </source>
</evidence>
<dbReference type="KEGG" id="ssm:Spirs_2425"/>
<dbReference type="eggNOG" id="ENOG502ZED6">
    <property type="taxonomic scope" value="Bacteria"/>
</dbReference>
<dbReference type="RefSeq" id="WP_013255002.1">
    <property type="nucleotide sequence ID" value="NC_014364.1"/>
</dbReference>
<evidence type="ECO:0000256" key="1">
    <source>
        <dbReference type="SAM" id="Phobius"/>
    </source>
</evidence>
<evidence type="ECO:0000313" key="2">
    <source>
        <dbReference type="EMBL" id="ADK81539.1"/>
    </source>
</evidence>
<keyword evidence="3" id="KW-1185">Reference proteome</keyword>